<name>A0A6N9T6M6_9HYPH</name>
<reference evidence="1 2" key="1">
    <citation type="submission" date="2020-01" db="EMBL/GenBank/DDBJ databases">
        <title>Jiella pacifica sp. nov.</title>
        <authorList>
            <person name="Xue Z."/>
            <person name="Zhu S."/>
            <person name="Chen J."/>
            <person name="Yang J."/>
        </authorList>
    </citation>
    <scope>NUCLEOTIDE SEQUENCE [LARGE SCALE GENOMIC DNA]</scope>
    <source>
        <strain evidence="1 2">40Bstr34</strain>
    </source>
</reference>
<dbReference type="RefSeq" id="WP_163462828.1">
    <property type="nucleotide sequence ID" value="NZ_JAAAMG010000006.1"/>
</dbReference>
<comment type="caution">
    <text evidence="1">The sequence shown here is derived from an EMBL/GenBank/DDBJ whole genome shotgun (WGS) entry which is preliminary data.</text>
</comment>
<sequence length="150" mass="17012">MLEAADLLVSEGARNVVFRRRAISAAYYAIFHAVAKLCADYVARSAHQGSEDYQRVYRALDHGPMRNVFARPPFSVDERTRQISAAFLMLQAERHRADYMPAMKGMFSVARTKELVAVAREAVEDIEGIDAGDDFRRKLAISLLFKERGW</sequence>
<dbReference type="EMBL" id="JAAAMG010000006">
    <property type="protein sequence ID" value="NDW04568.1"/>
    <property type="molecule type" value="Genomic_DNA"/>
</dbReference>
<keyword evidence="2" id="KW-1185">Reference proteome</keyword>
<organism evidence="1 2">
    <name type="scientific">Jiella pacifica</name>
    <dbReference type="NCBI Taxonomy" id="2696469"/>
    <lineage>
        <taxon>Bacteria</taxon>
        <taxon>Pseudomonadati</taxon>
        <taxon>Pseudomonadota</taxon>
        <taxon>Alphaproteobacteria</taxon>
        <taxon>Hyphomicrobiales</taxon>
        <taxon>Aurantimonadaceae</taxon>
        <taxon>Jiella</taxon>
    </lineage>
</organism>
<evidence type="ECO:0000313" key="2">
    <source>
        <dbReference type="Proteomes" id="UP000469011"/>
    </source>
</evidence>
<dbReference type="AlphaFoldDB" id="A0A6N9T6M6"/>
<gene>
    <name evidence="1" type="ORF">GTK09_09020</name>
</gene>
<evidence type="ECO:0008006" key="3">
    <source>
        <dbReference type="Google" id="ProtNLM"/>
    </source>
</evidence>
<accession>A0A6N9T6M6</accession>
<dbReference type="Gene3D" id="1.20.120.330">
    <property type="entry name" value="Nucleotidyltransferases domain 2"/>
    <property type="match status" value="1"/>
</dbReference>
<dbReference type="Proteomes" id="UP000469011">
    <property type="component" value="Unassembled WGS sequence"/>
</dbReference>
<evidence type="ECO:0000313" key="1">
    <source>
        <dbReference type="EMBL" id="NDW04568.1"/>
    </source>
</evidence>
<proteinExistence type="predicted"/>
<protein>
    <recommendedName>
        <fullName evidence="3">HEPN domain-containing protein</fullName>
    </recommendedName>
</protein>